<evidence type="ECO:0000259" key="4">
    <source>
        <dbReference type="PROSITE" id="PS50126"/>
    </source>
</evidence>
<dbReference type="InterPro" id="IPR019495">
    <property type="entry name" value="EXOSC1_C"/>
</dbReference>
<dbReference type="Proteomes" id="UP001314263">
    <property type="component" value="Unassembled WGS sequence"/>
</dbReference>
<evidence type="ECO:0000256" key="1">
    <source>
        <dbReference type="ARBA" id="ARBA00004604"/>
    </source>
</evidence>
<feature type="domain" description="S1 motif" evidence="4">
    <location>
        <begin position="71"/>
        <end position="150"/>
    </location>
</feature>
<evidence type="ECO:0000313" key="5">
    <source>
        <dbReference type="EMBL" id="CAK0748820.1"/>
    </source>
</evidence>
<dbReference type="EMBL" id="CAUYUE010000003">
    <property type="protein sequence ID" value="CAK0748820.1"/>
    <property type="molecule type" value="Genomic_DNA"/>
</dbReference>
<dbReference type="InterPro" id="IPR039771">
    <property type="entry name" value="Csl4"/>
</dbReference>
<dbReference type="Gene3D" id="2.40.50.100">
    <property type="match status" value="1"/>
</dbReference>
<gene>
    <name evidence="5" type="ORF">CVIRNUC_001862</name>
</gene>
<organism evidence="5 6">
    <name type="scientific">Coccomyxa viridis</name>
    <dbReference type="NCBI Taxonomy" id="1274662"/>
    <lineage>
        <taxon>Eukaryota</taxon>
        <taxon>Viridiplantae</taxon>
        <taxon>Chlorophyta</taxon>
        <taxon>core chlorophytes</taxon>
        <taxon>Trebouxiophyceae</taxon>
        <taxon>Trebouxiophyceae incertae sedis</taxon>
        <taxon>Coccomyxaceae</taxon>
        <taxon>Coccomyxa</taxon>
    </lineage>
</organism>
<comment type="subcellular location">
    <subcellularLocation>
        <location evidence="1">Nucleus</location>
        <location evidence="1">Nucleolus</location>
    </subcellularLocation>
</comment>
<dbReference type="GO" id="GO:0003723">
    <property type="term" value="F:RNA binding"/>
    <property type="evidence" value="ECO:0007669"/>
    <property type="project" value="InterPro"/>
</dbReference>
<dbReference type="InterPro" id="IPR012340">
    <property type="entry name" value="NA-bd_OB-fold"/>
</dbReference>
<dbReference type="InterPro" id="IPR003029">
    <property type="entry name" value="S1_domain"/>
</dbReference>
<evidence type="ECO:0000313" key="6">
    <source>
        <dbReference type="Proteomes" id="UP001314263"/>
    </source>
</evidence>
<reference evidence="5 6" key="1">
    <citation type="submission" date="2023-10" db="EMBL/GenBank/DDBJ databases">
        <authorList>
            <person name="Maclean D."/>
            <person name="Macfadyen A."/>
        </authorList>
    </citation>
    <scope>NUCLEOTIDE SEQUENCE [LARGE SCALE GENOMIC DNA]</scope>
</reference>
<evidence type="ECO:0000256" key="2">
    <source>
        <dbReference type="ARBA" id="ARBA00022490"/>
    </source>
</evidence>
<comment type="caution">
    <text evidence="5">The sequence shown here is derived from an EMBL/GenBank/DDBJ whole genome shotgun (WGS) entry which is preliminary data.</text>
</comment>
<dbReference type="SUPFAM" id="SSF110324">
    <property type="entry name" value="Ribosomal L27 protein-like"/>
    <property type="match status" value="1"/>
</dbReference>
<dbReference type="GO" id="GO:0000176">
    <property type="term" value="C:nuclear exosome (RNase complex)"/>
    <property type="evidence" value="ECO:0007669"/>
    <property type="project" value="TreeGrafter"/>
</dbReference>
<accession>A0AAV1HVQ1</accession>
<dbReference type="FunFam" id="2.40.50.140:FF:000223">
    <property type="entry name" value="Chromosome 1, whole genome shotgun sequence"/>
    <property type="match status" value="1"/>
</dbReference>
<dbReference type="GO" id="GO:0005737">
    <property type="term" value="C:cytoplasm"/>
    <property type="evidence" value="ECO:0007669"/>
    <property type="project" value="TreeGrafter"/>
</dbReference>
<dbReference type="AlphaFoldDB" id="A0AAV1HVQ1"/>
<keyword evidence="3" id="KW-0271">Exosome</keyword>
<dbReference type="Pfam" id="PF14382">
    <property type="entry name" value="ECR1_N"/>
    <property type="match status" value="1"/>
</dbReference>
<dbReference type="PANTHER" id="PTHR12686">
    <property type="entry name" value="3'-5' EXORIBONUCLEASE CSL4-RELATED"/>
    <property type="match status" value="1"/>
</dbReference>
<evidence type="ECO:0000256" key="3">
    <source>
        <dbReference type="ARBA" id="ARBA00022835"/>
    </source>
</evidence>
<protein>
    <recommendedName>
        <fullName evidence="4">S1 motif domain-containing protein</fullName>
    </recommendedName>
</protein>
<dbReference type="Pfam" id="PF10447">
    <property type="entry name" value="EXOSC1"/>
    <property type="match status" value="1"/>
</dbReference>
<proteinExistence type="predicted"/>
<name>A0AAV1HVQ1_9CHLO</name>
<dbReference type="PANTHER" id="PTHR12686:SF8">
    <property type="entry name" value="EXOSOME COMPLEX COMPONENT CSL4"/>
    <property type="match status" value="1"/>
</dbReference>
<dbReference type="GO" id="GO:0005730">
    <property type="term" value="C:nucleolus"/>
    <property type="evidence" value="ECO:0007669"/>
    <property type="project" value="UniProtKB-SubCell"/>
</dbReference>
<dbReference type="SUPFAM" id="SSF50249">
    <property type="entry name" value="Nucleic acid-binding proteins"/>
    <property type="match status" value="1"/>
</dbReference>
<dbReference type="GO" id="GO:0006396">
    <property type="term" value="P:RNA processing"/>
    <property type="evidence" value="ECO:0007669"/>
    <property type="project" value="InterPro"/>
</dbReference>
<keyword evidence="2" id="KW-0963">Cytoplasm</keyword>
<dbReference type="CDD" id="cd05791">
    <property type="entry name" value="S1_CSL4"/>
    <property type="match status" value="1"/>
</dbReference>
<dbReference type="Gene3D" id="2.40.50.140">
    <property type="entry name" value="Nucleic acid-binding proteins"/>
    <property type="match status" value="1"/>
</dbReference>
<dbReference type="InterPro" id="IPR025721">
    <property type="entry name" value="Exosome_cplx_N_dom"/>
</dbReference>
<sequence>MGDQALVCPGDKLFSAADYVAGKGTYTKGTHIYSSAVGIPQTFAPKTGSTDKKPTVEVLRGASRAKLPEPGSIVIARITKINPRLASARLLCINTLPLAGTFTGIIRQQDVRATEIDKVEIYSSFRPGDLVRAQVVSLGDSRSYFLSTARNDCGVVYAKSTSGFPMLPLSWQEMQCPQTKVVEKRKVAKVL</sequence>
<keyword evidence="6" id="KW-1185">Reference proteome</keyword>
<dbReference type="PROSITE" id="PS50126">
    <property type="entry name" value="S1"/>
    <property type="match status" value="1"/>
</dbReference>